<evidence type="ECO:0000313" key="1">
    <source>
        <dbReference type="EMBL" id="MED6154261.1"/>
    </source>
</evidence>
<keyword evidence="2" id="KW-1185">Reference proteome</keyword>
<evidence type="ECO:0000313" key="2">
    <source>
        <dbReference type="Proteomes" id="UP001341840"/>
    </source>
</evidence>
<dbReference type="EMBL" id="JASCZI010096930">
    <property type="protein sequence ID" value="MED6154261.1"/>
    <property type="molecule type" value="Genomic_DNA"/>
</dbReference>
<proteinExistence type="predicted"/>
<feature type="non-terminal residue" evidence="1">
    <location>
        <position position="1"/>
    </location>
</feature>
<comment type="caution">
    <text evidence="1">The sequence shown here is derived from an EMBL/GenBank/DDBJ whole genome shotgun (WGS) entry which is preliminary data.</text>
</comment>
<name>A0ABU6TZJ8_9FABA</name>
<reference evidence="1 2" key="1">
    <citation type="journal article" date="2023" name="Plants (Basel)">
        <title>Bridging the Gap: Combining Genomics and Transcriptomics Approaches to Understand Stylosanthes scabra, an Orphan Legume from the Brazilian Caatinga.</title>
        <authorList>
            <person name="Ferreira-Neto J.R.C."/>
            <person name="da Silva M.D."/>
            <person name="Binneck E."/>
            <person name="de Melo N.F."/>
            <person name="da Silva R.H."/>
            <person name="de Melo A.L.T.M."/>
            <person name="Pandolfi V."/>
            <person name="Bustamante F.O."/>
            <person name="Brasileiro-Vidal A.C."/>
            <person name="Benko-Iseppon A.M."/>
        </authorList>
    </citation>
    <scope>NUCLEOTIDE SEQUENCE [LARGE SCALE GENOMIC DNA]</scope>
    <source>
        <tissue evidence="1">Leaves</tissue>
    </source>
</reference>
<sequence>FAPDNNACTQGISHVIELLYDQPWINYTEVPAEVKARWFAKWGEKFTWPESQKSEVLKAFDYRAGRRIQQIMRDVRGHELTRRWLSDTLRKQLLVRFATDEGFLKRQAASKANRASTKGGCLHTGGSATLPKTRARMVKQLDSVNLYSFSQMHMSSLCYVVWVNNY</sequence>
<dbReference type="Proteomes" id="UP001341840">
    <property type="component" value="Unassembled WGS sequence"/>
</dbReference>
<organism evidence="1 2">
    <name type="scientific">Stylosanthes scabra</name>
    <dbReference type="NCBI Taxonomy" id="79078"/>
    <lineage>
        <taxon>Eukaryota</taxon>
        <taxon>Viridiplantae</taxon>
        <taxon>Streptophyta</taxon>
        <taxon>Embryophyta</taxon>
        <taxon>Tracheophyta</taxon>
        <taxon>Spermatophyta</taxon>
        <taxon>Magnoliopsida</taxon>
        <taxon>eudicotyledons</taxon>
        <taxon>Gunneridae</taxon>
        <taxon>Pentapetalae</taxon>
        <taxon>rosids</taxon>
        <taxon>fabids</taxon>
        <taxon>Fabales</taxon>
        <taxon>Fabaceae</taxon>
        <taxon>Papilionoideae</taxon>
        <taxon>50 kb inversion clade</taxon>
        <taxon>dalbergioids sensu lato</taxon>
        <taxon>Dalbergieae</taxon>
        <taxon>Pterocarpus clade</taxon>
        <taxon>Stylosanthes</taxon>
    </lineage>
</organism>
<protein>
    <submittedName>
        <fullName evidence="1">Uncharacterized protein</fullName>
    </submittedName>
</protein>
<accession>A0ABU6TZJ8</accession>
<gene>
    <name evidence="1" type="ORF">PIB30_110519</name>
</gene>